<dbReference type="Proteomes" id="UP000320300">
    <property type="component" value="Unassembled WGS sequence"/>
</dbReference>
<evidence type="ECO:0000256" key="6">
    <source>
        <dbReference type="RuleBase" id="RU003915"/>
    </source>
</evidence>
<dbReference type="PROSITE" id="PS50059">
    <property type="entry name" value="FKBP_PPIASE"/>
    <property type="match status" value="1"/>
</dbReference>
<dbReference type="EMBL" id="FXTN01000003">
    <property type="protein sequence ID" value="SMO52484.1"/>
    <property type="molecule type" value="Genomic_DNA"/>
</dbReference>
<sequence length="178" mass="19860">MCNMLKIRNLLLVVLASCLYMACKTDPLYDKEAQLPSDLAKITHYLDSTKQTADFKKDPRGFYYQVINIGPDTGKTALPDDSIRVHYIGRTFPEGTLFDSTATSIDDTVATKLKLADAIEGWQKGIPLIKVGGRIRLLIPAALGYQNRRISTILLPNTNLDFDIRLIPLHTKKVPTTP</sequence>
<dbReference type="PANTHER" id="PTHR43811:SF19">
    <property type="entry name" value="39 KDA FK506-BINDING NUCLEAR PROTEIN"/>
    <property type="match status" value="1"/>
</dbReference>
<comment type="similarity">
    <text evidence="2 6">Belongs to the FKBP-type PPIase family.</text>
</comment>
<accession>A0A521BZ82</accession>
<dbReference type="EC" id="5.2.1.8" evidence="6"/>
<evidence type="ECO:0000256" key="1">
    <source>
        <dbReference type="ARBA" id="ARBA00000971"/>
    </source>
</evidence>
<dbReference type="SUPFAM" id="SSF54534">
    <property type="entry name" value="FKBP-like"/>
    <property type="match status" value="1"/>
</dbReference>
<evidence type="ECO:0000313" key="10">
    <source>
        <dbReference type="Proteomes" id="UP000320300"/>
    </source>
</evidence>
<evidence type="ECO:0000259" key="8">
    <source>
        <dbReference type="PROSITE" id="PS50059"/>
    </source>
</evidence>
<name>A0A521BZ82_9SPHI</name>
<feature type="chain" id="PRO_5021779134" description="Peptidyl-prolyl cis-trans isomerase" evidence="7">
    <location>
        <begin position="23"/>
        <end position="178"/>
    </location>
</feature>
<comment type="catalytic activity">
    <reaction evidence="1 5 6">
        <text>[protein]-peptidylproline (omega=180) = [protein]-peptidylproline (omega=0)</text>
        <dbReference type="Rhea" id="RHEA:16237"/>
        <dbReference type="Rhea" id="RHEA-COMP:10747"/>
        <dbReference type="Rhea" id="RHEA-COMP:10748"/>
        <dbReference type="ChEBI" id="CHEBI:83833"/>
        <dbReference type="ChEBI" id="CHEBI:83834"/>
        <dbReference type="EC" id="5.2.1.8"/>
    </reaction>
</comment>
<evidence type="ECO:0000256" key="7">
    <source>
        <dbReference type="SAM" id="SignalP"/>
    </source>
</evidence>
<evidence type="ECO:0000256" key="4">
    <source>
        <dbReference type="ARBA" id="ARBA00023235"/>
    </source>
</evidence>
<keyword evidence="3 5" id="KW-0697">Rotamase</keyword>
<evidence type="ECO:0000256" key="5">
    <source>
        <dbReference type="PROSITE-ProRule" id="PRU00277"/>
    </source>
</evidence>
<gene>
    <name evidence="9" type="ORF">SAMN06265348_10399</name>
</gene>
<keyword evidence="10" id="KW-1185">Reference proteome</keyword>
<dbReference type="Gene3D" id="3.10.50.40">
    <property type="match status" value="1"/>
</dbReference>
<proteinExistence type="inferred from homology"/>
<evidence type="ECO:0000256" key="2">
    <source>
        <dbReference type="ARBA" id="ARBA00006577"/>
    </source>
</evidence>
<reference evidence="9 10" key="1">
    <citation type="submission" date="2017-05" db="EMBL/GenBank/DDBJ databases">
        <authorList>
            <person name="Varghese N."/>
            <person name="Submissions S."/>
        </authorList>
    </citation>
    <scope>NUCLEOTIDE SEQUENCE [LARGE SCALE GENOMIC DNA]</scope>
    <source>
        <strain evidence="9 10">DSM 19036</strain>
    </source>
</reference>
<dbReference type="AlphaFoldDB" id="A0A521BZ82"/>
<feature type="domain" description="PPIase FKBP-type" evidence="8">
    <location>
        <begin position="80"/>
        <end position="170"/>
    </location>
</feature>
<keyword evidence="7" id="KW-0732">Signal</keyword>
<evidence type="ECO:0000256" key="3">
    <source>
        <dbReference type="ARBA" id="ARBA00023110"/>
    </source>
</evidence>
<protein>
    <recommendedName>
        <fullName evidence="6">Peptidyl-prolyl cis-trans isomerase</fullName>
        <ecNumber evidence="6">5.2.1.8</ecNumber>
    </recommendedName>
</protein>
<feature type="signal peptide" evidence="7">
    <location>
        <begin position="1"/>
        <end position="22"/>
    </location>
</feature>
<evidence type="ECO:0000313" key="9">
    <source>
        <dbReference type="EMBL" id="SMO52484.1"/>
    </source>
</evidence>
<organism evidence="9 10">
    <name type="scientific">Pedobacter westerhofensis</name>
    <dbReference type="NCBI Taxonomy" id="425512"/>
    <lineage>
        <taxon>Bacteria</taxon>
        <taxon>Pseudomonadati</taxon>
        <taxon>Bacteroidota</taxon>
        <taxon>Sphingobacteriia</taxon>
        <taxon>Sphingobacteriales</taxon>
        <taxon>Sphingobacteriaceae</taxon>
        <taxon>Pedobacter</taxon>
    </lineage>
</organism>
<dbReference type="PANTHER" id="PTHR43811">
    <property type="entry name" value="FKBP-TYPE PEPTIDYL-PROLYL CIS-TRANS ISOMERASE FKPA"/>
    <property type="match status" value="1"/>
</dbReference>
<dbReference type="Pfam" id="PF00254">
    <property type="entry name" value="FKBP_C"/>
    <property type="match status" value="1"/>
</dbReference>
<dbReference type="InterPro" id="IPR046357">
    <property type="entry name" value="PPIase_dom_sf"/>
</dbReference>
<dbReference type="GO" id="GO:0003755">
    <property type="term" value="F:peptidyl-prolyl cis-trans isomerase activity"/>
    <property type="evidence" value="ECO:0007669"/>
    <property type="project" value="UniProtKB-UniRule"/>
</dbReference>
<keyword evidence="4 5" id="KW-0413">Isomerase</keyword>
<dbReference type="InterPro" id="IPR001179">
    <property type="entry name" value="PPIase_FKBP_dom"/>
</dbReference>